<dbReference type="Proteomes" id="UP000198504">
    <property type="component" value="Unassembled WGS sequence"/>
</dbReference>
<dbReference type="GO" id="GO:0035731">
    <property type="term" value="F:dinitrosyl-iron complex binding"/>
    <property type="evidence" value="ECO:0007669"/>
    <property type="project" value="UniProtKB-UniRule"/>
</dbReference>
<organism evidence="14 15">
    <name type="scientific">Microlunatus flavus</name>
    <dbReference type="NCBI Taxonomy" id="1036181"/>
    <lineage>
        <taxon>Bacteria</taxon>
        <taxon>Bacillati</taxon>
        <taxon>Actinomycetota</taxon>
        <taxon>Actinomycetes</taxon>
        <taxon>Propionibacteriales</taxon>
        <taxon>Propionibacteriaceae</taxon>
        <taxon>Microlunatus</taxon>
    </lineage>
</organism>
<comment type="subcellular location">
    <subcellularLocation>
        <location evidence="1 11">Cytoplasm</location>
    </subcellularLocation>
</comment>
<evidence type="ECO:0000256" key="4">
    <source>
        <dbReference type="ARBA" id="ARBA00022723"/>
    </source>
</evidence>
<evidence type="ECO:0000256" key="8">
    <source>
        <dbReference type="ARBA" id="ARBA00023125"/>
    </source>
</evidence>
<dbReference type="EMBL" id="FOFA01000003">
    <property type="protein sequence ID" value="SEQ38013.1"/>
    <property type="molecule type" value="Genomic_DNA"/>
</dbReference>
<reference evidence="15" key="1">
    <citation type="submission" date="2016-10" db="EMBL/GenBank/DDBJ databases">
        <authorList>
            <person name="Varghese N."/>
            <person name="Submissions S."/>
        </authorList>
    </citation>
    <scope>NUCLEOTIDE SEQUENCE [LARGE SCALE GENOMIC DNA]</scope>
    <source>
        <strain evidence="15">CGMCC 4.6856</strain>
    </source>
</reference>
<dbReference type="GO" id="GO:0005737">
    <property type="term" value="C:cytoplasm"/>
    <property type="evidence" value="ECO:0007669"/>
    <property type="project" value="UniProtKB-SubCell"/>
</dbReference>
<keyword evidence="3 11" id="KW-0004">4Fe-4S</keyword>
<dbReference type="GO" id="GO:0051539">
    <property type="term" value="F:4 iron, 4 sulfur cluster binding"/>
    <property type="evidence" value="ECO:0007669"/>
    <property type="project" value="UniProtKB-UniRule"/>
</dbReference>
<feature type="binding site" evidence="11">
    <location>
        <position position="104"/>
    </location>
    <ligand>
        <name>[4Fe-4S] cluster</name>
        <dbReference type="ChEBI" id="CHEBI:49883"/>
    </ligand>
</feature>
<dbReference type="GO" id="GO:0045454">
    <property type="term" value="P:cell redox homeostasis"/>
    <property type="evidence" value="ECO:0007669"/>
    <property type="project" value="TreeGrafter"/>
</dbReference>
<protein>
    <recommendedName>
        <fullName evidence="11">Transcriptional regulator WhiB</fullName>
    </recommendedName>
</protein>
<evidence type="ECO:0000256" key="7">
    <source>
        <dbReference type="ARBA" id="ARBA00023015"/>
    </source>
</evidence>
<feature type="binding site" evidence="11">
    <location>
        <position position="98"/>
    </location>
    <ligand>
        <name>[4Fe-4S] cluster</name>
        <dbReference type="ChEBI" id="CHEBI:49883"/>
    </ligand>
</feature>
<dbReference type="GO" id="GO:0046872">
    <property type="term" value="F:metal ion binding"/>
    <property type="evidence" value="ECO:0007669"/>
    <property type="project" value="UniProtKB-KW"/>
</dbReference>
<keyword evidence="5 11" id="KW-0408">Iron</keyword>
<feature type="compositionally biased region" description="Basic and acidic residues" evidence="12">
    <location>
        <begin position="35"/>
        <end position="46"/>
    </location>
</feature>
<keyword evidence="11" id="KW-0963">Cytoplasm</keyword>
<evidence type="ECO:0000256" key="5">
    <source>
        <dbReference type="ARBA" id="ARBA00023004"/>
    </source>
</evidence>
<proteinExistence type="inferred from homology"/>
<dbReference type="GO" id="GO:0047134">
    <property type="term" value="F:protein-disulfide reductase [NAD(P)H] activity"/>
    <property type="evidence" value="ECO:0007669"/>
    <property type="project" value="TreeGrafter"/>
</dbReference>
<dbReference type="InterPro" id="IPR003482">
    <property type="entry name" value="Whib"/>
</dbReference>
<dbReference type="GO" id="GO:0045892">
    <property type="term" value="P:negative regulation of DNA-templated transcription"/>
    <property type="evidence" value="ECO:0007669"/>
    <property type="project" value="TreeGrafter"/>
</dbReference>
<feature type="domain" description="4Fe-4S Wbl-type" evidence="13">
    <location>
        <begin position="66"/>
        <end position="128"/>
    </location>
</feature>
<dbReference type="AlphaFoldDB" id="A0A1H9FKJ8"/>
<gene>
    <name evidence="11" type="primary">whiB</name>
    <name evidence="14" type="ORF">SAMN05421756_103295</name>
</gene>
<keyword evidence="10 11" id="KW-0804">Transcription</keyword>
<comment type="function">
    <text evidence="11">Acts as a transcriptional regulator. Probably redox-responsive. The apo- but not holo-form probably binds DNA.</text>
</comment>
<evidence type="ECO:0000256" key="2">
    <source>
        <dbReference type="ARBA" id="ARBA00006597"/>
    </source>
</evidence>
<keyword evidence="6 11" id="KW-0411">Iron-sulfur</keyword>
<keyword evidence="9 11" id="KW-1015">Disulfide bond</keyword>
<feature type="binding site" evidence="11">
    <location>
        <position position="67"/>
    </location>
    <ligand>
        <name>[4Fe-4S] cluster</name>
        <dbReference type="ChEBI" id="CHEBI:49883"/>
    </ligand>
</feature>
<keyword evidence="4 11" id="KW-0479">Metal-binding</keyword>
<dbReference type="Pfam" id="PF02467">
    <property type="entry name" value="Whib"/>
    <property type="match status" value="1"/>
</dbReference>
<dbReference type="GO" id="GO:0003677">
    <property type="term" value="F:DNA binding"/>
    <property type="evidence" value="ECO:0007669"/>
    <property type="project" value="UniProtKB-UniRule"/>
</dbReference>
<keyword evidence="7 11" id="KW-0805">Transcription regulation</keyword>
<name>A0A1H9FKJ8_9ACTN</name>
<evidence type="ECO:0000256" key="1">
    <source>
        <dbReference type="ARBA" id="ARBA00004496"/>
    </source>
</evidence>
<evidence type="ECO:0000256" key="11">
    <source>
        <dbReference type="HAMAP-Rule" id="MF_01479"/>
    </source>
</evidence>
<feature type="binding site" evidence="11">
    <location>
        <position position="95"/>
    </location>
    <ligand>
        <name>[4Fe-4S] cluster</name>
        <dbReference type="ChEBI" id="CHEBI:49883"/>
    </ligand>
</feature>
<keyword evidence="15" id="KW-1185">Reference proteome</keyword>
<evidence type="ECO:0000256" key="9">
    <source>
        <dbReference type="ARBA" id="ARBA00023157"/>
    </source>
</evidence>
<accession>A0A1H9FKJ8</accession>
<evidence type="ECO:0000256" key="3">
    <source>
        <dbReference type="ARBA" id="ARBA00022485"/>
    </source>
</evidence>
<feature type="region of interest" description="Disordered" evidence="12">
    <location>
        <begin position="1"/>
        <end position="58"/>
    </location>
</feature>
<dbReference type="PROSITE" id="PS51674">
    <property type="entry name" value="4FE4S_WBL"/>
    <property type="match status" value="1"/>
</dbReference>
<comment type="cofactor">
    <cofactor evidence="11">
        <name>[4Fe-4S] cluster</name>
        <dbReference type="ChEBI" id="CHEBI:49883"/>
    </cofactor>
    <text evidence="11">Binds 1 [4Fe-4S] cluster per subunit. Following nitrosylation of the [4Fe-4S] cluster binds 1 [4Fe-8(NO)] cluster per subunit.</text>
</comment>
<evidence type="ECO:0000256" key="12">
    <source>
        <dbReference type="SAM" id="MobiDB-lite"/>
    </source>
</evidence>
<dbReference type="InterPro" id="IPR034768">
    <property type="entry name" value="4FE4S_WBL"/>
</dbReference>
<evidence type="ECO:0000313" key="15">
    <source>
        <dbReference type="Proteomes" id="UP000198504"/>
    </source>
</evidence>
<dbReference type="PANTHER" id="PTHR38839">
    <property type="entry name" value="TRANSCRIPTIONAL REGULATOR WHID-RELATED"/>
    <property type="match status" value="1"/>
</dbReference>
<evidence type="ECO:0000256" key="6">
    <source>
        <dbReference type="ARBA" id="ARBA00023014"/>
    </source>
</evidence>
<comment type="PTM">
    <text evidence="11">The Fe-S cluster can be nitrosylated by nitric oxide (NO).</text>
</comment>
<dbReference type="STRING" id="1036181.SAMN05421756_103295"/>
<evidence type="ECO:0000313" key="14">
    <source>
        <dbReference type="EMBL" id="SEQ38013.1"/>
    </source>
</evidence>
<comment type="similarity">
    <text evidence="2 11">Belongs to the WhiB family.</text>
</comment>
<comment type="PTM">
    <text evidence="11">Upon Fe-S cluster removal intramolecular disulfide bonds are formed.</text>
</comment>
<sequence>MHGGPGTPTFVRCAPSPLTGQLNQPVGAFPTTTDELDRGSSDEPRRSRMKSGGGESWHEDWRADAACVGENLDVFFPLGDQATHHALSNQAKEICSRCPVMDTCRAWALRTSPEFGIFGGLTAHERRLVREGRWNGYGPRRTARTDAA</sequence>
<keyword evidence="8 11" id="KW-0238">DNA-binding</keyword>
<evidence type="ECO:0000256" key="10">
    <source>
        <dbReference type="ARBA" id="ARBA00023163"/>
    </source>
</evidence>
<evidence type="ECO:0000259" key="13">
    <source>
        <dbReference type="PROSITE" id="PS51674"/>
    </source>
</evidence>
<dbReference type="HAMAP" id="MF_01479">
    <property type="entry name" value="WhiB"/>
    <property type="match status" value="1"/>
</dbReference>